<dbReference type="PANTHER" id="PTHR33936:SF24">
    <property type="entry name" value="C2H2-TYPE DOMAIN-CONTAINING PROTEIN"/>
    <property type="match status" value="1"/>
</dbReference>
<organism evidence="3 4">
    <name type="scientific">Galendromus occidentalis</name>
    <name type="common">western predatory mite</name>
    <dbReference type="NCBI Taxonomy" id="34638"/>
    <lineage>
        <taxon>Eukaryota</taxon>
        <taxon>Metazoa</taxon>
        <taxon>Ecdysozoa</taxon>
        <taxon>Arthropoda</taxon>
        <taxon>Chelicerata</taxon>
        <taxon>Arachnida</taxon>
        <taxon>Acari</taxon>
        <taxon>Parasitiformes</taxon>
        <taxon>Mesostigmata</taxon>
        <taxon>Gamasina</taxon>
        <taxon>Phytoseioidea</taxon>
        <taxon>Phytoseiidae</taxon>
        <taxon>Typhlodrominae</taxon>
        <taxon>Galendromus</taxon>
    </lineage>
</organism>
<keyword evidence="1" id="KW-0479">Metal-binding</keyword>
<dbReference type="PROSITE" id="PS00028">
    <property type="entry name" value="ZINC_FINGER_C2H2_1"/>
    <property type="match status" value="1"/>
</dbReference>
<keyword evidence="3" id="KW-1185">Reference proteome</keyword>
<dbReference type="PANTHER" id="PTHR33936">
    <property type="entry name" value="PROTEIN CBG17840"/>
    <property type="match status" value="1"/>
</dbReference>
<dbReference type="AlphaFoldDB" id="A0AAJ7SJJ3"/>
<dbReference type="Gene3D" id="3.30.160.60">
    <property type="entry name" value="Classic Zinc Finger"/>
    <property type="match status" value="1"/>
</dbReference>
<dbReference type="InterPro" id="IPR013087">
    <property type="entry name" value="Znf_C2H2_type"/>
</dbReference>
<accession>A0AAJ7SJJ3</accession>
<dbReference type="SMART" id="SM00355">
    <property type="entry name" value="ZnF_C2H2"/>
    <property type="match status" value="2"/>
</dbReference>
<dbReference type="Pfam" id="PF00096">
    <property type="entry name" value="zf-C2H2"/>
    <property type="match status" value="1"/>
</dbReference>
<keyword evidence="1" id="KW-0863">Zinc-finger</keyword>
<dbReference type="GO" id="GO:0008270">
    <property type="term" value="F:zinc ion binding"/>
    <property type="evidence" value="ECO:0007669"/>
    <property type="project" value="UniProtKB-KW"/>
</dbReference>
<evidence type="ECO:0000313" key="4">
    <source>
        <dbReference type="RefSeq" id="XP_028969215.1"/>
    </source>
</evidence>
<proteinExistence type="predicted"/>
<feature type="domain" description="C2H2-type" evidence="2">
    <location>
        <begin position="6"/>
        <end position="34"/>
    </location>
</feature>
<name>A0AAJ7SJJ3_9ACAR</name>
<dbReference type="RefSeq" id="XP_028969215.1">
    <property type="nucleotide sequence ID" value="XM_029113382.1"/>
</dbReference>
<dbReference type="GeneID" id="100907497"/>
<dbReference type="Proteomes" id="UP000694867">
    <property type="component" value="Unplaced"/>
</dbReference>
<evidence type="ECO:0000259" key="2">
    <source>
        <dbReference type="PROSITE" id="PS50157"/>
    </source>
</evidence>
<dbReference type="InterPro" id="IPR052797">
    <property type="entry name" value="RegFact_GeneExpr_CellDeath"/>
</dbReference>
<keyword evidence="1" id="KW-0862">Zinc</keyword>
<sequence>MKRKQIECPGCAKTYSSVVSLNDHIRRLHFDVQDELQNIVKAGQWRCTQFQCVMSSAGCMEVCKSRNELLKHLETTHDIAVDWVELYFKTFSEFDQYRVGLRSKGHFFIKATSRRKGRTASEEPFVLFRCNREGQKVDRKGTRDMKNSIKIGTFCTAYLKIFFRTDDTIRCAGSLTHCNHAINYRVKEIDGGISGRLQVIDDDDDHGEVVEIKDINETEVMEETEEIHEPGEVNELHIVHEQVGDEEMQTLDETAMEEAYEVAEITQIEEHQDAPVLVVTQEDSSAHRSLNALVEDTIVKLHKIQEQRTGQRLIFYADALQQLVRSAHESISKTIMEHLQKNKARKQASVAIEQS</sequence>
<dbReference type="KEGG" id="goe:100907497"/>
<evidence type="ECO:0000313" key="3">
    <source>
        <dbReference type="Proteomes" id="UP000694867"/>
    </source>
</evidence>
<gene>
    <name evidence="4" type="primary">LOC100907497</name>
</gene>
<dbReference type="PROSITE" id="PS50157">
    <property type="entry name" value="ZINC_FINGER_C2H2_2"/>
    <property type="match status" value="1"/>
</dbReference>
<protein>
    <submittedName>
        <fullName evidence="4">Uncharacterized protein LOC100907497</fullName>
    </submittedName>
</protein>
<reference evidence="4" key="1">
    <citation type="submission" date="2025-08" db="UniProtKB">
        <authorList>
            <consortium name="RefSeq"/>
        </authorList>
    </citation>
    <scope>IDENTIFICATION</scope>
</reference>
<evidence type="ECO:0000256" key="1">
    <source>
        <dbReference type="PROSITE-ProRule" id="PRU00042"/>
    </source>
</evidence>